<keyword evidence="2" id="KW-0812">Transmembrane</keyword>
<proteinExistence type="predicted"/>
<keyword evidence="4" id="KW-1185">Reference proteome</keyword>
<gene>
    <name evidence="3" type="primary">g730</name>
    <name evidence="3" type="ORF">VP750_LOCUS634</name>
</gene>
<sequence>MGQKKKSSKKSGGQGSTQTGSTQGAPQKTQEAAVQANGISESSQAESSTGTAASAEAPVMNGHDDSITSSSTDTSPSKPLATPKGLPSLNGKASESTAKAKADSRSSTPRQGTHAQSDTQKALEGAVRDLRADLMAEKSRREEAEAYLSLYKLGSWGLGFTTAACATLAIVSMLRCRN</sequence>
<evidence type="ECO:0000256" key="1">
    <source>
        <dbReference type="SAM" id="MobiDB-lite"/>
    </source>
</evidence>
<feature type="compositionally biased region" description="Low complexity" evidence="1">
    <location>
        <begin position="67"/>
        <end position="77"/>
    </location>
</feature>
<evidence type="ECO:0000256" key="2">
    <source>
        <dbReference type="SAM" id="Phobius"/>
    </source>
</evidence>
<feature type="transmembrane region" description="Helical" evidence="2">
    <location>
        <begin position="150"/>
        <end position="174"/>
    </location>
</feature>
<feature type="compositionally biased region" description="Polar residues" evidence="1">
    <location>
        <begin position="105"/>
        <end position="120"/>
    </location>
</feature>
<dbReference type="Proteomes" id="UP001497392">
    <property type="component" value="Unassembled WGS sequence"/>
</dbReference>
<feature type="region of interest" description="Disordered" evidence="1">
    <location>
        <begin position="1"/>
        <end position="123"/>
    </location>
</feature>
<protein>
    <submittedName>
        <fullName evidence="3">G730 protein</fullName>
    </submittedName>
</protein>
<comment type="caution">
    <text evidence="3">The sequence shown here is derived from an EMBL/GenBank/DDBJ whole genome shotgun (WGS) entry which is preliminary data.</text>
</comment>
<dbReference type="EMBL" id="CAXHTA020000001">
    <property type="protein sequence ID" value="CAL5218975.1"/>
    <property type="molecule type" value="Genomic_DNA"/>
</dbReference>
<feature type="compositionally biased region" description="Low complexity" evidence="1">
    <location>
        <begin position="40"/>
        <end position="57"/>
    </location>
</feature>
<keyword evidence="2" id="KW-1133">Transmembrane helix</keyword>
<reference evidence="3 4" key="1">
    <citation type="submission" date="2024-06" db="EMBL/GenBank/DDBJ databases">
        <authorList>
            <person name="Kraege A."/>
            <person name="Thomma B."/>
        </authorList>
    </citation>
    <scope>NUCLEOTIDE SEQUENCE [LARGE SCALE GENOMIC DNA]</scope>
</reference>
<evidence type="ECO:0000313" key="3">
    <source>
        <dbReference type="EMBL" id="CAL5218975.1"/>
    </source>
</evidence>
<keyword evidence="2" id="KW-0472">Membrane</keyword>
<accession>A0ABP1FGE9</accession>
<organism evidence="3 4">
    <name type="scientific">Coccomyxa viridis</name>
    <dbReference type="NCBI Taxonomy" id="1274662"/>
    <lineage>
        <taxon>Eukaryota</taxon>
        <taxon>Viridiplantae</taxon>
        <taxon>Chlorophyta</taxon>
        <taxon>core chlorophytes</taxon>
        <taxon>Trebouxiophyceae</taxon>
        <taxon>Trebouxiophyceae incertae sedis</taxon>
        <taxon>Coccomyxaceae</taxon>
        <taxon>Coccomyxa</taxon>
    </lineage>
</organism>
<evidence type="ECO:0000313" key="4">
    <source>
        <dbReference type="Proteomes" id="UP001497392"/>
    </source>
</evidence>
<name>A0ABP1FGE9_9CHLO</name>